<feature type="transmembrane region" description="Helical" evidence="11">
    <location>
        <begin position="230"/>
        <end position="250"/>
    </location>
</feature>
<keyword evidence="9 10" id="KW-0131">Cell cycle</keyword>
<feature type="transmembrane region" description="Helical" evidence="11">
    <location>
        <begin position="171"/>
        <end position="190"/>
    </location>
</feature>
<keyword evidence="8 10" id="KW-0472">Membrane</keyword>
<evidence type="ECO:0000256" key="8">
    <source>
        <dbReference type="ARBA" id="ARBA00023136"/>
    </source>
</evidence>
<dbReference type="KEGG" id="rti:DC20_16830"/>
<keyword evidence="5 10" id="KW-0132">Cell division</keyword>
<accession>A0A0P0C5U8</accession>
<dbReference type="InterPro" id="IPR003838">
    <property type="entry name" value="ABC3_permease_C"/>
</dbReference>
<evidence type="ECO:0000313" key="15">
    <source>
        <dbReference type="Proteomes" id="UP000061382"/>
    </source>
</evidence>
<proteinExistence type="inferred from homology"/>
<feature type="domain" description="ABC3 transporter permease C-terminal" evidence="12">
    <location>
        <begin position="177"/>
        <end position="290"/>
    </location>
</feature>
<organism evidence="14 15">
    <name type="scientific">Rufibacter tibetensis</name>
    <dbReference type="NCBI Taxonomy" id="512763"/>
    <lineage>
        <taxon>Bacteria</taxon>
        <taxon>Pseudomonadati</taxon>
        <taxon>Bacteroidota</taxon>
        <taxon>Cytophagia</taxon>
        <taxon>Cytophagales</taxon>
        <taxon>Hymenobacteraceae</taxon>
        <taxon>Rufibacter</taxon>
    </lineage>
</organism>
<dbReference type="PATRIC" id="fig|512763.3.peg.3703"/>
<evidence type="ECO:0000256" key="10">
    <source>
        <dbReference type="PIRNR" id="PIRNR003097"/>
    </source>
</evidence>
<dbReference type="EMBL" id="CP012643">
    <property type="protein sequence ID" value="ALJ00331.1"/>
    <property type="molecule type" value="Genomic_DNA"/>
</dbReference>
<dbReference type="RefSeq" id="WP_062544896.1">
    <property type="nucleotide sequence ID" value="NZ_CP012643.1"/>
</dbReference>
<evidence type="ECO:0000256" key="3">
    <source>
        <dbReference type="ARBA" id="ARBA00021907"/>
    </source>
</evidence>
<feature type="transmembrane region" description="Helical" evidence="11">
    <location>
        <begin position="20"/>
        <end position="41"/>
    </location>
</feature>
<dbReference type="STRING" id="512763.DC20_16830"/>
<comment type="subcellular location">
    <subcellularLocation>
        <location evidence="1">Cell membrane</location>
        <topology evidence="1">Multi-pass membrane protein</topology>
    </subcellularLocation>
</comment>
<dbReference type="Proteomes" id="UP000061382">
    <property type="component" value="Chromosome"/>
</dbReference>
<dbReference type="GO" id="GO:0005886">
    <property type="term" value="C:plasma membrane"/>
    <property type="evidence" value="ECO:0007669"/>
    <property type="project" value="UniProtKB-SubCell"/>
</dbReference>
<keyword evidence="6 11" id="KW-0812">Transmembrane</keyword>
<dbReference type="OrthoDB" id="9813411at2"/>
<name>A0A0P0C5U8_9BACT</name>
<dbReference type="PIRSF" id="PIRSF003097">
    <property type="entry name" value="FtsX"/>
    <property type="match status" value="1"/>
</dbReference>
<evidence type="ECO:0000259" key="12">
    <source>
        <dbReference type="Pfam" id="PF02687"/>
    </source>
</evidence>
<evidence type="ECO:0000259" key="13">
    <source>
        <dbReference type="Pfam" id="PF18075"/>
    </source>
</evidence>
<sequence>MAAKPLKHTRKKKLGNYPHTMVIFSITLALFVIGSFGLLLIHASKLSNLVKQNIEVQVYLDREISPLEIEKLRKTLARKEYIAYEENKPQVIFMSKEEGAKEFIDESGEDFLTFLGENPLRDAFILRINPEFATSDQLKNIKLDLQNTTGIYEVDYVESLIDSINHNLRRVSIVLLAFAGILVLVVIILINNTIKLALYSQRFLIRSMQLVGATSFFIQRPFLNRATFQGLVSGALASLLLFGLVQYAYHEIAELYLLRDEYQMIILMASLLILGGVLGFFSSYRAVKKYLRASLDDLY</sequence>
<evidence type="ECO:0000313" key="14">
    <source>
        <dbReference type="EMBL" id="ALJ00331.1"/>
    </source>
</evidence>
<dbReference type="AlphaFoldDB" id="A0A0P0C5U8"/>
<gene>
    <name evidence="14" type="ORF">DC20_16830</name>
</gene>
<evidence type="ECO:0000256" key="5">
    <source>
        <dbReference type="ARBA" id="ARBA00022618"/>
    </source>
</evidence>
<feature type="transmembrane region" description="Helical" evidence="11">
    <location>
        <begin position="262"/>
        <end position="282"/>
    </location>
</feature>
<keyword evidence="15" id="KW-1185">Reference proteome</keyword>
<feature type="domain" description="FtsX extracellular" evidence="13">
    <location>
        <begin position="54"/>
        <end position="154"/>
    </location>
</feature>
<dbReference type="InterPro" id="IPR040690">
    <property type="entry name" value="FtsX_ECD"/>
</dbReference>
<dbReference type="PANTHER" id="PTHR47755">
    <property type="entry name" value="CELL DIVISION PROTEIN FTSX"/>
    <property type="match status" value="1"/>
</dbReference>
<evidence type="ECO:0000256" key="2">
    <source>
        <dbReference type="ARBA" id="ARBA00007379"/>
    </source>
</evidence>
<dbReference type="InterPro" id="IPR004513">
    <property type="entry name" value="FtsX"/>
</dbReference>
<reference evidence="14 15" key="1">
    <citation type="submission" date="2015-08" db="EMBL/GenBank/DDBJ databases">
        <title>Complete genome sequence of Rufibacter tibetensis strain 1351t, a radiation-resistant bacterium from tibet plateau.</title>
        <authorList>
            <person name="Dai J."/>
        </authorList>
    </citation>
    <scope>NUCLEOTIDE SEQUENCE [LARGE SCALE GENOMIC DNA]</scope>
    <source>
        <strain evidence="14 15">1351</strain>
    </source>
</reference>
<evidence type="ECO:0000256" key="4">
    <source>
        <dbReference type="ARBA" id="ARBA00022475"/>
    </source>
</evidence>
<keyword evidence="4 10" id="KW-1003">Cell membrane</keyword>
<protein>
    <recommendedName>
        <fullName evidence="3 10">Cell division protein FtsX</fullName>
    </recommendedName>
</protein>
<dbReference type="PANTHER" id="PTHR47755:SF1">
    <property type="entry name" value="CELL DIVISION PROTEIN FTSX"/>
    <property type="match status" value="1"/>
</dbReference>
<evidence type="ECO:0000256" key="6">
    <source>
        <dbReference type="ARBA" id="ARBA00022692"/>
    </source>
</evidence>
<evidence type="ECO:0000256" key="7">
    <source>
        <dbReference type="ARBA" id="ARBA00022989"/>
    </source>
</evidence>
<comment type="similarity">
    <text evidence="2 10">Belongs to the ABC-4 integral membrane protein family. FtsX subfamily.</text>
</comment>
<dbReference type="Gene3D" id="3.30.70.3040">
    <property type="match status" value="1"/>
</dbReference>
<evidence type="ECO:0000256" key="1">
    <source>
        <dbReference type="ARBA" id="ARBA00004651"/>
    </source>
</evidence>
<dbReference type="Pfam" id="PF18075">
    <property type="entry name" value="FtsX_ECD"/>
    <property type="match status" value="1"/>
</dbReference>
<dbReference type="Pfam" id="PF02687">
    <property type="entry name" value="FtsX"/>
    <property type="match status" value="1"/>
</dbReference>
<evidence type="ECO:0000256" key="9">
    <source>
        <dbReference type="ARBA" id="ARBA00023306"/>
    </source>
</evidence>
<dbReference type="GO" id="GO:0051301">
    <property type="term" value="P:cell division"/>
    <property type="evidence" value="ECO:0007669"/>
    <property type="project" value="UniProtKB-KW"/>
</dbReference>
<evidence type="ECO:0000256" key="11">
    <source>
        <dbReference type="SAM" id="Phobius"/>
    </source>
</evidence>
<keyword evidence="7 11" id="KW-1133">Transmembrane helix</keyword>